<dbReference type="AlphaFoldDB" id="C0GGE6"/>
<keyword evidence="1" id="KW-1133">Transmembrane helix</keyword>
<keyword evidence="2" id="KW-0732">Signal</keyword>
<feature type="transmembrane region" description="Helical" evidence="1">
    <location>
        <begin position="249"/>
        <end position="268"/>
    </location>
</feature>
<keyword evidence="4" id="KW-1185">Reference proteome</keyword>
<dbReference type="Proteomes" id="UP000006443">
    <property type="component" value="Unassembled WGS sequence"/>
</dbReference>
<dbReference type="OrthoDB" id="5753718at2"/>
<proteinExistence type="predicted"/>
<feature type="transmembrane region" description="Helical" evidence="1">
    <location>
        <begin position="179"/>
        <end position="198"/>
    </location>
</feature>
<organism evidence="3 4">
    <name type="scientific">Dethiobacter alkaliphilus AHT 1</name>
    <dbReference type="NCBI Taxonomy" id="555088"/>
    <lineage>
        <taxon>Bacteria</taxon>
        <taxon>Bacillati</taxon>
        <taxon>Bacillota</taxon>
        <taxon>Dethiobacteria</taxon>
        <taxon>Dethiobacterales</taxon>
        <taxon>Dethiobacteraceae</taxon>
        <taxon>Dethiobacter</taxon>
    </lineage>
</organism>
<dbReference type="STRING" id="555088.DealDRAFT_1699"/>
<evidence type="ECO:0000313" key="4">
    <source>
        <dbReference type="Proteomes" id="UP000006443"/>
    </source>
</evidence>
<accession>C0GGE6</accession>
<keyword evidence="1" id="KW-0472">Membrane</keyword>
<dbReference type="PANTHER" id="PTHR41771">
    <property type="entry name" value="MEMBRANE PROTEIN-RELATED"/>
    <property type="match status" value="1"/>
</dbReference>
<feature type="transmembrane region" description="Helical" evidence="1">
    <location>
        <begin position="205"/>
        <end position="229"/>
    </location>
</feature>
<feature type="transmembrane region" description="Helical" evidence="1">
    <location>
        <begin position="154"/>
        <end position="173"/>
    </location>
</feature>
<evidence type="ECO:0000313" key="3">
    <source>
        <dbReference type="EMBL" id="EEG77576.1"/>
    </source>
</evidence>
<dbReference type="InterPro" id="IPR012507">
    <property type="entry name" value="YibE_F"/>
</dbReference>
<name>C0GGE6_DETAL</name>
<feature type="signal peptide" evidence="2">
    <location>
        <begin position="1"/>
        <end position="28"/>
    </location>
</feature>
<keyword evidence="1" id="KW-0812">Transmembrane</keyword>
<reference evidence="3 4" key="1">
    <citation type="submission" date="2009-02" db="EMBL/GenBank/DDBJ databases">
        <title>Sequencing of the draft genome and assembly of Dethiobacter alkaliphilus AHT 1.</title>
        <authorList>
            <consortium name="US DOE Joint Genome Institute (JGI-PGF)"/>
            <person name="Lucas S."/>
            <person name="Copeland A."/>
            <person name="Lapidus A."/>
            <person name="Glavina del Rio T."/>
            <person name="Dalin E."/>
            <person name="Tice H."/>
            <person name="Bruce D."/>
            <person name="Goodwin L."/>
            <person name="Pitluck S."/>
            <person name="Larimer F."/>
            <person name="Land M.L."/>
            <person name="Hauser L."/>
            <person name="Muyzer G."/>
        </authorList>
    </citation>
    <scope>NUCLEOTIDE SEQUENCE [LARGE SCALE GENOMIC DNA]</scope>
    <source>
        <strain evidence="3 4">AHT 1</strain>
    </source>
</reference>
<feature type="chain" id="PRO_5002898644" evidence="2">
    <location>
        <begin position="29"/>
        <end position="385"/>
    </location>
</feature>
<dbReference type="PANTHER" id="PTHR41771:SF1">
    <property type="entry name" value="MEMBRANE PROTEIN"/>
    <property type="match status" value="1"/>
</dbReference>
<protein>
    <submittedName>
        <fullName evidence="3">YibE/F family protein</fullName>
    </submittedName>
</protein>
<evidence type="ECO:0000256" key="1">
    <source>
        <dbReference type="SAM" id="Phobius"/>
    </source>
</evidence>
<dbReference type="Pfam" id="PF07907">
    <property type="entry name" value="YibE_F"/>
    <property type="match status" value="1"/>
</dbReference>
<gene>
    <name evidence="3" type="ORF">DealDRAFT_1699</name>
</gene>
<dbReference type="RefSeq" id="WP_008516594.1">
    <property type="nucleotide sequence ID" value="NZ_ACJM01000007.1"/>
</dbReference>
<evidence type="ECO:0000256" key="2">
    <source>
        <dbReference type="SAM" id="SignalP"/>
    </source>
</evidence>
<feature type="transmembrane region" description="Helical" evidence="1">
    <location>
        <begin position="350"/>
        <end position="373"/>
    </location>
</feature>
<sequence length="385" mass="41167">MTGKSYQALRYAGLFLLIFLLLAAPAQANEPVFSDETDTVDLRGRVISVEDLEPDGEASQFVELEQLVTIEITSDPFKGQQHTILNELMGHPLFDIYVEEGRQVILWGEVDPDDGTLLQIYLQDYVRDTYLYYVLGLFVLVLVLAGGKKGLLTLVTLTVTIALVARVLLPLLLQGYPPIPTTLVVAVLITLVTLLGIGGLQRKTLAAVIGTAGGVVVAGTLALLVGNLANLTGFSSEEAQMLMYMEGTIDVRGLLFAGIIVGALGAVMDVAMSIASASHEVYCANPAICVRDQFRAAMNVGRDVMGTMANTLILAYLGTSMSLLLLFMGYEVSYSSMINMDLVATEVIRALSGSIGLVTAVPLTALFAGLLTVRTTKPAENSVNK</sequence>
<dbReference type="EMBL" id="ACJM01000007">
    <property type="protein sequence ID" value="EEG77576.1"/>
    <property type="molecule type" value="Genomic_DNA"/>
</dbReference>
<feature type="transmembrane region" description="Helical" evidence="1">
    <location>
        <begin position="130"/>
        <end position="147"/>
    </location>
</feature>
<feature type="transmembrane region" description="Helical" evidence="1">
    <location>
        <begin position="312"/>
        <end position="330"/>
    </location>
</feature>
<comment type="caution">
    <text evidence="3">The sequence shown here is derived from an EMBL/GenBank/DDBJ whole genome shotgun (WGS) entry which is preliminary data.</text>
</comment>
<dbReference type="eggNOG" id="COG5438">
    <property type="taxonomic scope" value="Bacteria"/>
</dbReference>